<dbReference type="EMBL" id="LACD01000029">
    <property type="protein sequence ID" value="KJZ38993.1"/>
    <property type="molecule type" value="Genomic_DNA"/>
</dbReference>
<dbReference type="AlphaFoldDB" id="A0A0F4T3K7"/>
<proteinExistence type="predicted"/>
<reference evidence="1 2" key="1">
    <citation type="submission" date="2015-03" db="EMBL/GenBank/DDBJ databases">
        <title>Comparative genomics of Pseudomonas insights into diversity of traits involved in vanlence and defense.</title>
        <authorList>
            <person name="Qin Y."/>
        </authorList>
    </citation>
    <scope>NUCLEOTIDE SEQUENCE [LARGE SCALE GENOMIC DNA]</scope>
    <source>
        <strain evidence="1 2">C3</strain>
    </source>
</reference>
<name>A0A0F4T3K7_PSEFL</name>
<dbReference type="Proteomes" id="UP000033500">
    <property type="component" value="Unassembled WGS sequence"/>
</dbReference>
<protein>
    <submittedName>
        <fullName evidence="1">Uncharacterized protein</fullName>
    </submittedName>
</protein>
<evidence type="ECO:0000313" key="1">
    <source>
        <dbReference type="EMBL" id="KJZ38993.1"/>
    </source>
</evidence>
<organism evidence="1 2">
    <name type="scientific">Pseudomonas fluorescens</name>
    <dbReference type="NCBI Taxonomy" id="294"/>
    <lineage>
        <taxon>Bacteria</taxon>
        <taxon>Pseudomonadati</taxon>
        <taxon>Pseudomonadota</taxon>
        <taxon>Gammaproteobacteria</taxon>
        <taxon>Pseudomonadales</taxon>
        <taxon>Pseudomonadaceae</taxon>
        <taxon>Pseudomonas</taxon>
    </lineage>
</organism>
<gene>
    <name evidence="1" type="ORF">VC34_23035</name>
</gene>
<accession>A0A0F4T3K7</accession>
<comment type="caution">
    <text evidence="1">The sequence shown here is derived from an EMBL/GenBank/DDBJ whole genome shotgun (WGS) entry which is preliminary data.</text>
</comment>
<sequence length="64" mass="7188">MSANVPFKCRCGSEQFETKKPVKSIDDLVGAECSKCKKVMTRRDIEDQAKKIAEKAIKSALKLR</sequence>
<evidence type="ECO:0000313" key="2">
    <source>
        <dbReference type="Proteomes" id="UP000033500"/>
    </source>
</evidence>
<dbReference type="RefSeq" id="WP_046048596.1">
    <property type="nucleotide sequence ID" value="NZ_LACD01000029.1"/>
</dbReference>
<dbReference type="PATRIC" id="fig|294.131.peg.3525"/>